<dbReference type="Pfam" id="PF04127">
    <property type="entry name" value="DFP"/>
    <property type="match status" value="1"/>
</dbReference>
<feature type="domain" description="DNA/pantothenate metabolism flavoprotein C-terminal" evidence="1">
    <location>
        <begin position="4"/>
        <end position="211"/>
    </location>
</feature>
<dbReference type="Proteomes" id="UP000575397">
    <property type="component" value="Unassembled WGS sequence"/>
</dbReference>
<dbReference type="EMBL" id="JABCUS010000014">
    <property type="protein sequence ID" value="NMX03714.1"/>
    <property type="molecule type" value="Genomic_DNA"/>
</dbReference>
<evidence type="ECO:0000313" key="4">
    <source>
        <dbReference type="EMBL" id="NMX03714.1"/>
    </source>
</evidence>
<dbReference type="EMBL" id="JABCUR010000002">
    <property type="protein sequence ID" value="NMW64521.1"/>
    <property type="molecule type" value="Genomic_DNA"/>
</dbReference>
<evidence type="ECO:0000313" key="2">
    <source>
        <dbReference type="EMBL" id="NMW64521.1"/>
    </source>
</evidence>
<dbReference type="AlphaFoldDB" id="A0A2J9KR51"/>
<name>A0A2J9KR51_9ACTO</name>
<gene>
    <name evidence="5" type="primary">coaBC_1</name>
    <name evidence="3" type="ORF">HHJ74_00800</name>
    <name evidence="4" type="ORF">HHJ77_07185</name>
    <name evidence="2" type="ORF">HHJ78_03005</name>
    <name evidence="5" type="ORF">NCTC11819_01994</name>
</gene>
<evidence type="ECO:0000313" key="9">
    <source>
        <dbReference type="Proteomes" id="UP000582487"/>
    </source>
</evidence>
<protein>
    <submittedName>
        <fullName evidence="5">DNA/pantothenate metabolism flavoprotein</fullName>
    </submittedName>
    <submittedName>
        <fullName evidence="2">Phosphopantothenoylcysteine decarboxylase</fullName>
    </submittedName>
</protein>
<comment type="caution">
    <text evidence="2">The sequence shown here is derived from an EMBL/GenBank/DDBJ whole genome shotgun (WGS) entry which is preliminary data.</text>
</comment>
<dbReference type="SUPFAM" id="SSF102645">
    <property type="entry name" value="CoaB-like"/>
    <property type="match status" value="1"/>
</dbReference>
<sequence length="218" mass="23393">MTFTKVLVSAGGTREPWDEVRFLGNRSTGRQGCEIARAAVQAGFEVTLVAANVEAALLPPDVTVKSVETAVEMLEVMQEMAPHADVIIMCAAVADFRPKPVAGKLSRHDNQIPTLELERTPDILQHLLAERRPGQVIIGFGALTGTEAEVRAKGAAKARHKQADLLAVNQVGAGKGFATPTNTLFFFDRDGQEIAVTSGTKFAVGQYLLQLADKISQN</sequence>
<dbReference type="Proteomes" id="UP000255284">
    <property type="component" value="Unassembled WGS sequence"/>
</dbReference>
<dbReference type="Gene3D" id="3.40.50.10300">
    <property type="entry name" value="CoaB-like"/>
    <property type="match status" value="1"/>
</dbReference>
<evidence type="ECO:0000313" key="5">
    <source>
        <dbReference type="EMBL" id="STO17404.1"/>
    </source>
</evidence>
<evidence type="ECO:0000313" key="8">
    <source>
        <dbReference type="Proteomes" id="UP000578252"/>
    </source>
</evidence>
<evidence type="ECO:0000313" key="7">
    <source>
        <dbReference type="Proteomes" id="UP000575397"/>
    </source>
</evidence>
<dbReference type="GeneID" id="61167958"/>
<evidence type="ECO:0000259" key="1">
    <source>
        <dbReference type="Pfam" id="PF04127"/>
    </source>
</evidence>
<evidence type="ECO:0000313" key="6">
    <source>
        <dbReference type="Proteomes" id="UP000255284"/>
    </source>
</evidence>
<reference evidence="5 6" key="1">
    <citation type="submission" date="2018-06" db="EMBL/GenBank/DDBJ databases">
        <authorList>
            <consortium name="Pathogen Informatics"/>
            <person name="Doyle S."/>
        </authorList>
    </citation>
    <scope>NUCLEOTIDE SEQUENCE [LARGE SCALE GENOMIC DNA]</scope>
    <source>
        <strain evidence="5 6">NCTC11819</strain>
    </source>
</reference>
<accession>A0A2J9KR51</accession>
<dbReference type="Proteomes" id="UP000578252">
    <property type="component" value="Unassembled WGS sequence"/>
</dbReference>
<dbReference type="InterPro" id="IPR035929">
    <property type="entry name" value="CoaB-like_sf"/>
</dbReference>
<dbReference type="GO" id="GO:0015937">
    <property type="term" value="P:coenzyme A biosynthetic process"/>
    <property type="evidence" value="ECO:0007669"/>
    <property type="project" value="UniProtKB-ARBA"/>
</dbReference>
<organism evidence="2 8">
    <name type="scientific">Mobiluncus mulieris</name>
    <dbReference type="NCBI Taxonomy" id="2052"/>
    <lineage>
        <taxon>Bacteria</taxon>
        <taxon>Bacillati</taxon>
        <taxon>Actinomycetota</taxon>
        <taxon>Actinomycetes</taxon>
        <taxon>Actinomycetales</taxon>
        <taxon>Actinomycetaceae</taxon>
        <taxon>Mobiluncus</taxon>
    </lineage>
</organism>
<reference evidence="7 8" key="2">
    <citation type="submission" date="2020-04" db="EMBL/GenBank/DDBJ databases">
        <title>Antimicrobial susceptibility and clonality of vaginal-derived multi-drug resistant Mobiluncus isolates in China.</title>
        <authorList>
            <person name="Zhang X."/>
        </authorList>
    </citation>
    <scope>NUCLEOTIDE SEQUENCE [LARGE SCALE GENOMIC DNA]</scope>
    <source>
        <strain evidence="4 7">12</strain>
        <strain evidence="2 8">13</strain>
        <strain evidence="3 9">7</strain>
    </source>
</reference>
<dbReference type="RefSeq" id="WP_004012376.1">
    <property type="nucleotide sequence ID" value="NZ_CAMPNB010000005.1"/>
</dbReference>
<dbReference type="Proteomes" id="UP000582487">
    <property type="component" value="Unassembled WGS sequence"/>
</dbReference>
<dbReference type="OrthoDB" id="9802554at2"/>
<evidence type="ECO:0000313" key="3">
    <source>
        <dbReference type="EMBL" id="NMW92258.1"/>
    </source>
</evidence>
<dbReference type="EMBL" id="JABCUV010000001">
    <property type="protein sequence ID" value="NMW92258.1"/>
    <property type="molecule type" value="Genomic_DNA"/>
</dbReference>
<dbReference type="EMBL" id="UGGQ01000006">
    <property type="protein sequence ID" value="STO17404.1"/>
    <property type="molecule type" value="Genomic_DNA"/>
</dbReference>
<dbReference type="GO" id="GO:0003824">
    <property type="term" value="F:catalytic activity"/>
    <property type="evidence" value="ECO:0007669"/>
    <property type="project" value="UniProtKB-ARBA"/>
</dbReference>
<dbReference type="InterPro" id="IPR007085">
    <property type="entry name" value="DNA/pantothenate-metab_flavo_C"/>
</dbReference>
<proteinExistence type="predicted"/>